<sequence>MKTKEQYEQELAEYQTTIKRISTERKQISIALKLKGILGEEIAPIAYVLAEIERLQKKNESRN</sequence>
<organism evidence="1">
    <name type="scientific">marine sediment metagenome</name>
    <dbReference type="NCBI Taxonomy" id="412755"/>
    <lineage>
        <taxon>unclassified sequences</taxon>
        <taxon>metagenomes</taxon>
        <taxon>ecological metagenomes</taxon>
    </lineage>
</organism>
<comment type="caution">
    <text evidence="1">The sequence shown here is derived from an EMBL/GenBank/DDBJ whole genome shotgun (WGS) entry which is preliminary data.</text>
</comment>
<evidence type="ECO:0000313" key="1">
    <source>
        <dbReference type="EMBL" id="KKN55602.1"/>
    </source>
</evidence>
<name>A0A0F9S044_9ZZZZ</name>
<protein>
    <submittedName>
        <fullName evidence="1">Uncharacterized protein</fullName>
    </submittedName>
</protein>
<dbReference type="EMBL" id="LAZR01000878">
    <property type="protein sequence ID" value="KKN55602.1"/>
    <property type="molecule type" value="Genomic_DNA"/>
</dbReference>
<accession>A0A0F9S044</accession>
<proteinExistence type="predicted"/>
<gene>
    <name evidence="1" type="ORF">LCGC14_0580740</name>
</gene>
<reference evidence="1" key="1">
    <citation type="journal article" date="2015" name="Nature">
        <title>Complex archaea that bridge the gap between prokaryotes and eukaryotes.</title>
        <authorList>
            <person name="Spang A."/>
            <person name="Saw J.H."/>
            <person name="Jorgensen S.L."/>
            <person name="Zaremba-Niedzwiedzka K."/>
            <person name="Martijn J."/>
            <person name="Lind A.E."/>
            <person name="van Eijk R."/>
            <person name="Schleper C."/>
            <person name="Guy L."/>
            <person name="Ettema T.J."/>
        </authorList>
    </citation>
    <scope>NUCLEOTIDE SEQUENCE</scope>
</reference>
<dbReference type="AlphaFoldDB" id="A0A0F9S044"/>